<feature type="region of interest" description="Disordered" evidence="4">
    <location>
        <begin position="305"/>
        <end position="355"/>
    </location>
</feature>
<dbReference type="Ensembl" id="ENSLLET00000023582.1">
    <property type="protein sequence ID" value="ENSLLEP00000022711.1"/>
    <property type="gene ID" value="ENSLLEG00000014418.1"/>
</dbReference>
<dbReference type="PANTHER" id="PTHR13237:SF9">
    <property type="entry name" value="NEUROGUIDIN"/>
    <property type="match status" value="1"/>
</dbReference>
<feature type="region of interest" description="Disordered" evidence="4">
    <location>
        <begin position="168"/>
        <end position="210"/>
    </location>
</feature>
<keyword evidence="6" id="KW-1185">Reference proteome</keyword>
<evidence type="ECO:0000256" key="3">
    <source>
        <dbReference type="ARBA" id="ARBA00010979"/>
    </source>
</evidence>
<feature type="compositionally biased region" description="Basic residues" evidence="4">
    <location>
        <begin position="337"/>
        <end position="355"/>
    </location>
</feature>
<proteinExistence type="inferred from homology"/>
<name>A0A8C5PH47_9ANUR</name>
<protein>
    <submittedName>
        <fullName evidence="5">Neuroguidin</fullName>
    </submittedName>
</protein>
<accession>A0A8C5PH47</accession>
<dbReference type="AlphaFoldDB" id="A0A8C5PH47"/>
<feature type="compositionally biased region" description="Polar residues" evidence="4">
    <location>
        <begin position="305"/>
        <end position="317"/>
    </location>
</feature>
<dbReference type="GO" id="GO:0000462">
    <property type="term" value="P:maturation of SSU-rRNA from tricistronic rRNA transcript (SSU-rRNA, 5.8S rRNA, LSU-rRNA)"/>
    <property type="evidence" value="ECO:0007669"/>
    <property type="project" value="TreeGrafter"/>
</dbReference>
<dbReference type="InterPro" id="IPR007146">
    <property type="entry name" value="Sas10/Utp3/C1D"/>
</dbReference>
<organism evidence="5 6">
    <name type="scientific">Leptobrachium leishanense</name>
    <name type="common">Leishan spiny toad</name>
    <dbReference type="NCBI Taxonomy" id="445787"/>
    <lineage>
        <taxon>Eukaryota</taxon>
        <taxon>Metazoa</taxon>
        <taxon>Chordata</taxon>
        <taxon>Craniata</taxon>
        <taxon>Vertebrata</taxon>
        <taxon>Euteleostomi</taxon>
        <taxon>Amphibia</taxon>
        <taxon>Batrachia</taxon>
        <taxon>Anura</taxon>
        <taxon>Pelobatoidea</taxon>
        <taxon>Megophryidae</taxon>
        <taxon>Leptobrachium</taxon>
    </lineage>
</organism>
<gene>
    <name evidence="5" type="primary">NGDN</name>
</gene>
<comment type="similarity">
    <text evidence="3">Belongs to the SAS10 family.</text>
</comment>
<dbReference type="PANTHER" id="PTHR13237">
    <property type="entry name" value="SOMETHING ABOUT SILENCING PROTEIN 10-RELATED"/>
    <property type="match status" value="1"/>
</dbReference>
<dbReference type="OrthoDB" id="203440at2759"/>
<sequence length="355" mass="41001">MQCSCSPQPSHWFPAIQDSLFVYYLGKIPQLSLNTHRREENSAWYSVEVTFTEDLPAALSLLKSLQEQVTSVTAHVQNLTQKIRNGIYPTEKGLSFLELKDELLLMYIQDVAHLIMEKTCGKHIKGNAAILRLVEIRTVLEKMRPIDQKLKYQIDKLLRAAVTGSLGENDPLRFKPNPQNLMSKLEESDEGSHDEEAETGTAKKMQSKGRKYIPPRLAPVHYDETEVEKERRVLERAKKRALSSSVIRELKEQYTDAPEEIREGRAYHMMRHEREEQHRTKYEESMMVRLNMTRQEKARKKRALSMTSQLNSLTHFTDISALTGGEGRTEDLLPPSKKSRKGPKKGKKKRGFRKR</sequence>
<feature type="compositionally biased region" description="Acidic residues" evidence="4">
    <location>
        <begin position="187"/>
        <end position="198"/>
    </location>
</feature>
<comment type="subcellular location">
    <subcellularLocation>
        <location evidence="1">Cell projection</location>
        <location evidence="1">Filopodium</location>
    </subcellularLocation>
    <subcellularLocation>
        <location evidence="2">Nucleus</location>
        <location evidence="2">Nucleolus</location>
    </subcellularLocation>
</comment>
<dbReference type="GeneTree" id="ENSGT00500000044922"/>
<dbReference type="GO" id="GO:0030175">
    <property type="term" value="C:filopodium"/>
    <property type="evidence" value="ECO:0007669"/>
    <property type="project" value="UniProtKB-SubCell"/>
</dbReference>
<reference evidence="5" key="2">
    <citation type="submission" date="2025-09" db="UniProtKB">
        <authorList>
            <consortium name="Ensembl"/>
        </authorList>
    </citation>
    <scope>IDENTIFICATION</scope>
</reference>
<dbReference type="Proteomes" id="UP000694569">
    <property type="component" value="Unplaced"/>
</dbReference>
<dbReference type="GO" id="GO:0032040">
    <property type="term" value="C:small-subunit processome"/>
    <property type="evidence" value="ECO:0007669"/>
    <property type="project" value="TreeGrafter"/>
</dbReference>
<evidence type="ECO:0000256" key="4">
    <source>
        <dbReference type="SAM" id="MobiDB-lite"/>
    </source>
</evidence>
<dbReference type="Pfam" id="PF04000">
    <property type="entry name" value="Sas10_Utp3"/>
    <property type="match status" value="1"/>
</dbReference>
<evidence type="ECO:0000313" key="5">
    <source>
        <dbReference type="Ensembl" id="ENSLLEP00000022711.1"/>
    </source>
</evidence>
<evidence type="ECO:0000256" key="2">
    <source>
        <dbReference type="ARBA" id="ARBA00004604"/>
    </source>
</evidence>
<reference evidence="5" key="1">
    <citation type="submission" date="2025-08" db="UniProtKB">
        <authorList>
            <consortium name="Ensembl"/>
        </authorList>
    </citation>
    <scope>IDENTIFICATION</scope>
</reference>
<evidence type="ECO:0000313" key="6">
    <source>
        <dbReference type="Proteomes" id="UP000694569"/>
    </source>
</evidence>
<evidence type="ECO:0000256" key="1">
    <source>
        <dbReference type="ARBA" id="ARBA00004486"/>
    </source>
</evidence>